<keyword evidence="1" id="KW-0812">Transmembrane</keyword>
<reference evidence="2 3" key="1">
    <citation type="submission" date="2021-07" db="EMBL/GenBank/DDBJ databases">
        <title>A novel Jannaschia species isolated from marine dinoflagellate Ceratoperidinium margalefii.</title>
        <authorList>
            <person name="Jiang Y."/>
            <person name="Li Z."/>
        </authorList>
    </citation>
    <scope>NUCLEOTIDE SEQUENCE [LARGE SCALE GENOMIC DNA]</scope>
    <source>
        <strain evidence="2 3">J12C1-MA-4</strain>
    </source>
</reference>
<sequence>MTLRTFGGLAALLCGGTYVFGFALLLTVLAPLGFGSGELDADAVVAFASENPGLLITWNTGIYIINALGLTVLVTALAAHLRPATPDGAALTRAFGLIWATLVLAAGMVANVAVERAVTLAAHDPEGAAQTWEVLHAVELGLGGGNEIAGAVWIACVSLFGWRGKGLGRFTSLLGLVTGAAGIITLVPAAGDVAGAVFGLGAIGWFFAIGVDLLRVRARPGPAAAGV</sequence>
<dbReference type="EMBL" id="CP079194">
    <property type="protein sequence ID" value="QXT40645.1"/>
    <property type="molecule type" value="Genomic_DNA"/>
</dbReference>
<evidence type="ECO:0008006" key="4">
    <source>
        <dbReference type="Google" id="ProtNLM"/>
    </source>
</evidence>
<keyword evidence="3" id="KW-1185">Reference proteome</keyword>
<feature type="transmembrane region" description="Helical" evidence="1">
    <location>
        <begin position="91"/>
        <end position="114"/>
    </location>
</feature>
<dbReference type="KEGG" id="gce:KYE46_05250"/>
<dbReference type="Proteomes" id="UP000825009">
    <property type="component" value="Chromosome"/>
</dbReference>
<evidence type="ECO:0000313" key="3">
    <source>
        <dbReference type="Proteomes" id="UP000825009"/>
    </source>
</evidence>
<dbReference type="RefSeq" id="WP_219003963.1">
    <property type="nucleotide sequence ID" value="NZ_CP079194.1"/>
</dbReference>
<dbReference type="AlphaFoldDB" id="A0A8F6YDM7"/>
<keyword evidence="1" id="KW-0472">Membrane</keyword>
<name>A0A8F6YDM7_9RHOB</name>
<gene>
    <name evidence="2" type="ORF">KYE46_05250</name>
</gene>
<feature type="transmembrane region" description="Helical" evidence="1">
    <location>
        <begin position="167"/>
        <end position="187"/>
    </location>
</feature>
<feature type="transmembrane region" description="Helical" evidence="1">
    <location>
        <begin position="134"/>
        <end position="160"/>
    </location>
</feature>
<organism evidence="2 3">
    <name type="scientific">Gymnodinialimonas ceratoperidinii</name>
    <dbReference type="NCBI Taxonomy" id="2856823"/>
    <lineage>
        <taxon>Bacteria</taxon>
        <taxon>Pseudomonadati</taxon>
        <taxon>Pseudomonadota</taxon>
        <taxon>Alphaproteobacteria</taxon>
        <taxon>Rhodobacterales</taxon>
        <taxon>Paracoccaceae</taxon>
        <taxon>Gymnodinialimonas</taxon>
    </lineage>
</organism>
<keyword evidence="1" id="KW-1133">Transmembrane helix</keyword>
<feature type="transmembrane region" description="Helical" evidence="1">
    <location>
        <begin position="12"/>
        <end position="34"/>
    </location>
</feature>
<proteinExistence type="predicted"/>
<protein>
    <recommendedName>
        <fullName evidence="4">DUF4386 family protein</fullName>
    </recommendedName>
</protein>
<feature type="transmembrane region" description="Helical" evidence="1">
    <location>
        <begin position="54"/>
        <end position="79"/>
    </location>
</feature>
<evidence type="ECO:0000313" key="2">
    <source>
        <dbReference type="EMBL" id="QXT40645.1"/>
    </source>
</evidence>
<evidence type="ECO:0000256" key="1">
    <source>
        <dbReference type="SAM" id="Phobius"/>
    </source>
</evidence>
<feature type="transmembrane region" description="Helical" evidence="1">
    <location>
        <begin position="193"/>
        <end position="214"/>
    </location>
</feature>
<accession>A0A8F6YDM7</accession>